<dbReference type="Proteomes" id="UP000291101">
    <property type="component" value="Unassembled WGS sequence"/>
</dbReference>
<gene>
    <name evidence="2" type="ORF">EUA94_18025</name>
</gene>
<dbReference type="Gene3D" id="3.40.50.10490">
    <property type="entry name" value="Glucose-6-phosphate isomerase like protein, domain 1"/>
    <property type="match status" value="1"/>
</dbReference>
<sequence>MAAPRKNSSRSGYVPLSRRKESYDSELQALKATYDNARLGSPVLHDVLESLLWLPTWYVGNGGTMAVAQYAAELHNQQTGLPAIAITSLGFATSQVATGSAVVIISASAKHPDTAATVRTALERKVSRVVVVTERNRSELTGAFASPQVEVVTLSRPGPSDGFLATNSVLNMSTALAAAYFSRLPMTLPGFTAKLPGAVRPGDDLLLLSSAGTWAAATDLETRLVETGLATVQKTDFRNFAHGRHLGLSRMAGHVSVIAMSDSRTATLATATLDLLPADIPVMHLTSAARAPASSLDLLVRSMRLTGAISNRSGFDPARPQVPSFGRQLYRLESRRHLPRRLARPDVVAKLEAACLPVGEPTLKDFSRRRAQWLRKTVSTPIAGILVDYDGTVCTTAGRFEPPSEDLQESFVRLLRQGLVVGFVSGRGKSLPESLREWLPTDLRSRVAIGLYNGAVRGTLNDVQALEPSKTGPFTETAGGRRALRELQGLASRFGGVVQARPFQVSLEAGTGRSAHWPALARAVEELVGRENLDARIRLKAVRSAHSIDVIPASSTKNLLRSNLEDMQTRLGATLAIGDRGGLDGNDYELLAFDTLTLSVDQVSGDPSRCWNLADDGPGGPDLLSRYLTAVKPDRQRVHTFRWTDG</sequence>
<feature type="domain" description="SIS" evidence="1">
    <location>
        <begin position="44"/>
        <end position="183"/>
    </location>
</feature>
<evidence type="ECO:0000259" key="1">
    <source>
        <dbReference type="PROSITE" id="PS51464"/>
    </source>
</evidence>
<reference evidence="2 3" key="1">
    <citation type="submission" date="2019-01" db="EMBL/GenBank/DDBJ databases">
        <title>Novel species of Nocardioides.</title>
        <authorList>
            <person name="Liu Q."/>
            <person name="X Y.-H."/>
        </authorList>
    </citation>
    <scope>NUCLEOTIDE SEQUENCE [LARGE SCALE GENOMIC DNA]</scope>
    <source>
        <strain evidence="2 3">HLT2-9</strain>
    </source>
</reference>
<dbReference type="Gene3D" id="3.90.1070.10">
    <property type="match status" value="1"/>
</dbReference>
<proteinExistence type="predicted"/>
<dbReference type="GO" id="GO:0097367">
    <property type="term" value="F:carbohydrate derivative binding"/>
    <property type="evidence" value="ECO:0007669"/>
    <property type="project" value="InterPro"/>
</dbReference>
<dbReference type="Gene3D" id="3.40.50.1000">
    <property type="entry name" value="HAD superfamily/HAD-like"/>
    <property type="match status" value="1"/>
</dbReference>
<accession>A0A4Q2SJA6</accession>
<keyword evidence="3" id="KW-1185">Reference proteome</keyword>
<dbReference type="RefSeq" id="WP_129428281.1">
    <property type="nucleotide sequence ID" value="NZ_SDWV01000022.1"/>
</dbReference>
<dbReference type="CDD" id="cd04795">
    <property type="entry name" value="SIS"/>
    <property type="match status" value="1"/>
</dbReference>
<dbReference type="InterPro" id="IPR023214">
    <property type="entry name" value="HAD_sf"/>
</dbReference>
<dbReference type="EMBL" id="SDWV01000022">
    <property type="protein sequence ID" value="RYC05646.1"/>
    <property type="molecule type" value="Genomic_DNA"/>
</dbReference>
<dbReference type="AlphaFoldDB" id="A0A4Q2SJA6"/>
<evidence type="ECO:0000313" key="3">
    <source>
        <dbReference type="Proteomes" id="UP000291101"/>
    </source>
</evidence>
<dbReference type="OrthoDB" id="1489290at2"/>
<dbReference type="InterPro" id="IPR046348">
    <property type="entry name" value="SIS_dom_sf"/>
</dbReference>
<dbReference type="InterPro" id="IPR001347">
    <property type="entry name" value="SIS_dom"/>
</dbReference>
<comment type="caution">
    <text evidence="2">The sequence shown here is derived from an EMBL/GenBank/DDBJ whole genome shotgun (WGS) entry which is preliminary data.</text>
</comment>
<evidence type="ECO:0000313" key="2">
    <source>
        <dbReference type="EMBL" id="RYC05646.1"/>
    </source>
</evidence>
<organism evidence="2 3">
    <name type="scientific">Nocardioides zhouii</name>
    <dbReference type="NCBI Taxonomy" id="1168729"/>
    <lineage>
        <taxon>Bacteria</taxon>
        <taxon>Bacillati</taxon>
        <taxon>Actinomycetota</taxon>
        <taxon>Actinomycetes</taxon>
        <taxon>Propionibacteriales</taxon>
        <taxon>Nocardioidaceae</taxon>
        <taxon>Nocardioides</taxon>
    </lineage>
</organism>
<protein>
    <recommendedName>
        <fullName evidence="1">SIS domain-containing protein</fullName>
    </recommendedName>
</protein>
<name>A0A4Q2SJA6_9ACTN</name>
<dbReference type="PROSITE" id="PS51464">
    <property type="entry name" value="SIS"/>
    <property type="match status" value="1"/>
</dbReference>
<dbReference type="InterPro" id="IPR036412">
    <property type="entry name" value="HAD-like_sf"/>
</dbReference>
<dbReference type="SUPFAM" id="SSF53697">
    <property type="entry name" value="SIS domain"/>
    <property type="match status" value="1"/>
</dbReference>
<dbReference type="GO" id="GO:1901135">
    <property type="term" value="P:carbohydrate derivative metabolic process"/>
    <property type="evidence" value="ECO:0007669"/>
    <property type="project" value="InterPro"/>
</dbReference>
<dbReference type="SUPFAM" id="SSF56784">
    <property type="entry name" value="HAD-like"/>
    <property type="match status" value="1"/>
</dbReference>